<evidence type="ECO:0000256" key="4">
    <source>
        <dbReference type="ARBA" id="ARBA00022692"/>
    </source>
</evidence>
<dbReference type="PANTHER" id="PTHR42925">
    <property type="entry name" value="MULTIDRUG AND TOXIN EFFLUX PROTEIN MATE FAMILY"/>
    <property type="match status" value="1"/>
</dbReference>
<evidence type="ECO:0000256" key="6">
    <source>
        <dbReference type="ARBA" id="ARBA00023136"/>
    </source>
</evidence>
<organism evidence="8 9">
    <name type="scientific">Blautia aquisgranensis</name>
    <dbReference type="NCBI Taxonomy" id="3133153"/>
    <lineage>
        <taxon>Bacteria</taxon>
        <taxon>Bacillati</taxon>
        <taxon>Bacillota</taxon>
        <taxon>Clostridia</taxon>
        <taxon>Lachnospirales</taxon>
        <taxon>Lachnospiraceae</taxon>
        <taxon>Blautia</taxon>
    </lineage>
</organism>
<keyword evidence="9" id="KW-1185">Reference proteome</keyword>
<keyword evidence="5 7" id="KW-1133">Transmembrane helix</keyword>
<keyword evidence="4 7" id="KW-0812">Transmembrane</keyword>
<evidence type="ECO:0000313" key="8">
    <source>
        <dbReference type="EMBL" id="MEQ2370672.1"/>
    </source>
</evidence>
<dbReference type="InterPro" id="IPR047135">
    <property type="entry name" value="YsiQ"/>
</dbReference>
<accession>A0ABV1BEG9</accession>
<reference evidence="8 9" key="1">
    <citation type="submission" date="2024-03" db="EMBL/GenBank/DDBJ databases">
        <title>Human intestinal bacterial collection.</title>
        <authorList>
            <person name="Pauvert C."/>
            <person name="Hitch T.C.A."/>
            <person name="Clavel T."/>
        </authorList>
    </citation>
    <scope>NUCLEOTIDE SEQUENCE [LARGE SCALE GENOMIC DNA]</scope>
    <source>
        <strain evidence="8 9">CLA-JM-H16</strain>
    </source>
</reference>
<feature type="transmembrane region" description="Helical" evidence="7">
    <location>
        <begin position="342"/>
        <end position="363"/>
    </location>
</feature>
<evidence type="ECO:0000256" key="3">
    <source>
        <dbReference type="ARBA" id="ARBA00022475"/>
    </source>
</evidence>
<evidence type="ECO:0000313" key="9">
    <source>
        <dbReference type="Proteomes" id="UP001473063"/>
    </source>
</evidence>
<comment type="subcellular location">
    <subcellularLocation>
        <location evidence="1">Cell membrane</location>
        <topology evidence="1">Multi-pass membrane protein</topology>
    </subcellularLocation>
</comment>
<gene>
    <name evidence="8" type="ORF">WMO28_06870</name>
</gene>
<feature type="transmembrane region" description="Helical" evidence="7">
    <location>
        <begin position="246"/>
        <end position="266"/>
    </location>
</feature>
<feature type="transmembrane region" description="Helical" evidence="7">
    <location>
        <begin position="304"/>
        <end position="322"/>
    </location>
</feature>
<proteinExistence type="predicted"/>
<keyword evidence="2" id="KW-0813">Transport</keyword>
<keyword evidence="3" id="KW-1003">Cell membrane</keyword>
<name>A0ABV1BEG9_9FIRM</name>
<protein>
    <submittedName>
        <fullName evidence="8">MATE family efflux transporter</fullName>
    </submittedName>
</protein>
<sequence length="399" mass="44653">MERFFIKDKNFYKTFFSLMIVVALQNLVAYSVNMLDNMMLGSYSQNALSGAATVNQIFFVVNQLAIAIGNALIVMCSQYWGKGDTGTIKKLTGIALSFSFFATILIFVICAVFPEQVLSLFTTSPDIIAEGRDYLGILKWTFVLFLISNLLISMLRSVETVRISFIISVVSLIVNGGINYTLIFGHFGFPEMGIRGAAIGTLAARSLEFLIVLIYIIKIDKKVQLFRGGTFWKIFLRRRNAENRKLWGDFVKVASPVIFSGLVWAAGRTLSVIDISIGVVLAGLLFILRIPLLSTYNLTEEATILADHLIMIMSIVMIGMSYQMPVSVGVIQGGGDTKFSMYMNLISTWGIVMPLSFLAAFVWKVPVEWVVVAVQSDQIFKCIPVFLRFRSYKWIRKLT</sequence>
<feature type="transmembrane region" description="Helical" evidence="7">
    <location>
        <begin position="12"/>
        <end position="32"/>
    </location>
</feature>
<feature type="transmembrane region" description="Helical" evidence="7">
    <location>
        <begin position="93"/>
        <end position="114"/>
    </location>
</feature>
<dbReference type="Pfam" id="PF01554">
    <property type="entry name" value="MatE"/>
    <property type="match status" value="2"/>
</dbReference>
<feature type="transmembrane region" description="Helical" evidence="7">
    <location>
        <begin position="164"/>
        <end position="185"/>
    </location>
</feature>
<evidence type="ECO:0000256" key="7">
    <source>
        <dbReference type="SAM" id="Phobius"/>
    </source>
</evidence>
<feature type="transmembrane region" description="Helical" evidence="7">
    <location>
        <begin position="197"/>
        <end position="217"/>
    </location>
</feature>
<dbReference type="EMBL" id="JBBMEJ010000006">
    <property type="protein sequence ID" value="MEQ2370672.1"/>
    <property type="molecule type" value="Genomic_DNA"/>
</dbReference>
<feature type="transmembrane region" description="Helical" evidence="7">
    <location>
        <begin position="134"/>
        <end position="152"/>
    </location>
</feature>
<dbReference type="PIRSF" id="PIRSF006603">
    <property type="entry name" value="DinF"/>
    <property type="match status" value="1"/>
</dbReference>
<dbReference type="InterPro" id="IPR048279">
    <property type="entry name" value="MdtK-like"/>
</dbReference>
<evidence type="ECO:0000256" key="5">
    <source>
        <dbReference type="ARBA" id="ARBA00022989"/>
    </source>
</evidence>
<keyword evidence="6 7" id="KW-0472">Membrane</keyword>
<dbReference type="PANTHER" id="PTHR42925:SF2">
    <property type="entry name" value="NA+ DRIVEN MULTIDRUG EFFLUX PUMP"/>
    <property type="match status" value="1"/>
</dbReference>
<dbReference type="Proteomes" id="UP001473063">
    <property type="component" value="Unassembled WGS sequence"/>
</dbReference>
<dbReference type="RefSeq" id="WP_349056494.1">
    <property type="nucleotide sequence ID" value="NZ_JBBMEJ010000006.1"/>
</dbReference>
<comment type="caution">
    <text evidence="8">The sequence shown here is derived from an EMBL/GenBank/DDBJ whole genome shotgun (WGS) entry which is preliminary data.</text>
</comment>
<dbReference type="InterPro" id="IPR002528">
    <property type="entry name" value="MATE_fam"/>
</dbReference>
<evidence type="ECO:0000256" key="2">
    <source>
        <dbReference type="ARBA" id="ARBA00022448"/>
    </source>
</evidence>
<evidence type="ECO:0000256" key="1">
    <source>
        <dbReference type="ARBA" id="ARBA00004651"/>
    </source>
</evidence>
<feature type="transmembrane region" description="Helical" evidence="7">
    <location>
        <begin position="272"/>
        <end position="292"/>
    </location>
</feature>
<feature type="transmembrane region" description="Helical" evidence="7">
    <location>
        <begin position="57"/>
        <end position="81"/>
    </location>
</feature>